<dbReference type="EMBL" id="BA000059">
    <property type="protein sequence ID" value="BAO05039.1"/>
    <property type="molecule type" value="Genomic_DNA"/>
</dbReference>
<evidence type="ECO:0000256" key="1">
    <source>
        <dbReference type="ARBA" id="ARBA00004651"/>
    </source>
</evidence>
<dbReference type="NCBIfam" id="NF045973">
    <property type="entry name" value="conju_CD1115"/>
    <property type="match status" value="1"/>
</dbReference>
<evidence type="ECO:0000313" key="7">
    <source>
        <dbReference type="EMBL" id="BAO05039.1"/>
    </source>
</evidence>
<dbReference type="SUPFAM" id="SSF52540">
    <property type="entry name" value="P-loop containing nucleoside triphosphate hydrolases"/>
    <property type="match status" value="1"/>
</dbReference>
<accession>A0A060N9Q6</accession>
<evidence type="ECO:0000256" key="2">
    <source>
        <dbReference type="ARBA" id="ARBA00008806"/>
    </source>
</evidence>
<dbReference type="Gene3D" id="3.40.50.300">
    <property type="entry name" value="P-loop containing nucleotide triphosphate hydrolases"/>
    <property type="match status" value="2"/>
</dbReference>
<keyword evidence="6" id="KW-0472">Membrane</keyword>
<organism evidence="7">
    <name type="scientific">Clostridium botulinum B str. Osaka05</name>
    <dbReference type="NCBI Taxonomy" id="1407017"/>
    <lineage>
        <taxon>Bacteria</taxon>
        <taxon>Bacillati</taxon>
        <taxon>Bacillota</taxon>
        <taxon>Clostridia</taxon>
        <taxon>Eubacteriales</taxon>
        <taxon>Clostridiaceae</taxon>
        <taxon>Clostridium</taxon>
    </lineage>
</organism>
<evidence type="ECO:0000256" key="6">
    <source>
        <dbReference type="ARBA" id="ARBA00023136"/>
    </source>
</evidence>
<dbReference type="InterPro" id="IPR051539">
    <property type="entry name" value="T4SS-coupling_protein"/>
</dbReference>
<dbReference type="PANTHER" id="PTHR37937:SF1">
    <property type="entry name" value="CONJUGATIVE TRANSFER: DNA TRANSPORT"/>
    <property type="match status" value="1"/>
</dbReference>
<keyword evidence="5" id="KW-1133">Transmembrane helix</keyword>
<keyword evidence="4" id="KW-0812">Transmembrane</keyword>
<gene>
    <name evidence="7" type="ORF">CBO05P2_014</name>
</gene>
<protein>
    <submittedName>
        <fullName evidence="7">Plasmid transfer factor, TraK</fullName>
    </submittedName>
</protein>
<dbReference type="InterPro" id="IPR027417">
    <property type="entry name" value="P-loop_NTPase"/>
</dbReference>
<dbReference type="CDD" id="cd01127">
    <property type="entry name" value="TrwB_TraG_TraD_VirD4"/>
    <property type="match status" value="2"/>
</dbReference>
<dbReference type="RefSeq" id="WP_242831572.1">
    <property type="nucleotide sequence ID" value="NZ_BA000059.1"/>
</dbReference>
<keyword evidence="3" id="KW-1003">Cell membrane</keyword>
<evidence type="ECO:0000256" key="4">
    <source>
        <dbReference type="ARBA" id="ARBA00022692"/>
    </source>
</evidence>
<dbReference type="HOGENOM" id="CLU_690203_0_0_9"/>
<evidence type="ECO:0000256" key="5">
    <source>
        <dbReference type="ARBA" id="ARBA00022989"/>
    </source>
</evidence>
<dbReference type="AlphaFoldDB" id="A0A060N9Q6"/>
<sequence>MTKKEIKEILSIDEKADGIIYGALNNKIVALPFNTRKLNRNVAVIGDPGTGKTRSYVLPNILQLAKHKKSLIINDPKGELYTKFKNKLINEKYEVKIFNLLSAKNSHRWNPLSEVKDELSAESFSQAIIDNTISIVSEGDKFWEKEEQHLLKALTLYVMHESPKWKRTPKEIYTLLANKDVKKIDRLFSALPSNHPAKQPYKLFSQSADNVRSGMIIELGTRLQIFQSESFQVLTETNDIDLAAPAKKPCAYFCITPDMPSPATFSFLSRLFITCVYKNIFNYANKNGRCSNEVYFMLDEFHNMASIPEFASYITNCEDKGIYFNIMIQNTMQLQDMYSILNLCDSKLFLSPHSKNTIDYISNSLNKPLDIDKLNNSNNNILLIRDQKPIILKKYLYID</sequence>
<name>A0A060N9Q6_CLOBO</name>
<dbReference type="GO" id="GO:0005886">
    <property type="term" value="C:plasma membrane"/>
    <property type="evidence" value="ECO:0007669"/>
    <property type="project" value="UniProtKB-SubCell"/>
</dbReference>
<comment type="subcellular location">
    <subcellularLocation>
        <location evidence="1">Cell membrane</location>
        <topology evidence="1">Multi-pass membrane protein</topology>
    </subcellularLocation>
</comment>
<reference evidence="7" key="1">
    <citation type="submission" date="2013-10" db="EMBL/GenBank/DDBJ databases">
        <title>Draft genome sequence of Clostridium botulinum type B strain Osaka05.</title>
        <authorList>
            <person name="Sakaguchi Y."/>
            <person name="Hosomi K."/>
            <person name="Uchiyama J."/>
            <person name="Ogura Y."/>
            <person name="Sakaguchi M."/>
            <person name="Kohda T."/>
            <person name="Mukamoto M."/>
            <person name="Misawa N."/>
            <person name="Matsuzaki S."/>
            <person name="Hayashi T."/>
            <person name="Kozaki S."/>
        </authorList>
    </citation>
    <scope>NUCLEOTIDE SEQUENCE</scope>
    <source>
        <strain evidence="7">Osaka05</strain>
    </source>
</reference>
<dbReference type="InterPro" id="IPR003688">
    <property type="entry name" value="TraG/VirD4"/>
</dbReference>
<dbReference type="PANTHER" id="PTHR37937">
    <property type="entry name" value="CONJUGATIVE TRANSFER: DNA TRANSPORT"/>
    <property type="match status" value="1"/>
</dbReference>
<dbReference type="Proteomes" id="UP000054164">
    <property type="component" value="Unassembled WGS sequence"/>
</dbReference>
<comment type="similarity">
    <text evidence="2">Belongs to the VirD4/TraG family.</text>
</comment>
<dbReference type="Pfam" id="PF02534">
    <property type="entry name" value="T4SS-DNA_transf"/>
    <property type="match status" value="1"/>
</dbReference>
<proteinExistence type="inferred from homology"/>
<evidence type="ECO:0000256" key="3">
    <source>
        <dbReference type="ARBA" id="ARBA00022475"/>
    </source>
</evidence>